<accession>A0AAV7QTU1</accession>
<dbReference type="Gene3D" id="3.30.70.1820">
    <property type="entry name" value="L1 transposable element, RRM domain"/>
    <property type="match status" value="1"/>
</dbReference>
<reference evidence="1" key="1">
    <citation type="journal article" date="2022" name="bioRxiv">
        <title>Sequencing and chromosome-scale assembly of the giantPleurodeles waltlgenome.</title>
        <authorList>
            <person name="Brown T."/>
            <person name="Elewa A."/>
            <person name="Iarovenko S."/>
            <person name="Subramanian E."/>
            <person name="Araus A.J."/>
            <person name="Petzold A."/>
            <person name="Susuki M."/>
            <person name="Suzuki K.-i.T."/>
            <person name="Hayashi T."/>
            <person name="Toyoda A."/>
            <person name="Oliveira C."/>
            <person name="Osipova E."/>
            <person name="Leigh N.D."/>
            <person name="Simon A."/>
            <person name="Yun M.H."/>
        </authorList>
    </citation>
    <scope>NUCLEOTIDE SEQUENCE</scope>
    <source>
        <strain evidence="1">20211129_DDA</strain>
        <tissue evidence="1">Liver</tissue>
    </source>
</reference>
<proteinExistence type="predicted"/>
<dbReference type="AlphaFoldDB" id="A0AAV7QTU1"/>
<dbReference type="Proteomes" id="UP001066276">
    <property type="component" value="Chromosome 6"/>
</dbReference>
<name>A0AAV7QTU1_PLEWA</name>
<evidence type="ECO:0000313" key="2">
    <source>
        <dbReference type="Proteomes" id="UP001066276"/>
    </source>
</evidence>
<dbReference type="EMBL" id="JANPWB010000010">
    <property type="protein sequence ID" value="KAJ1143483.1"/>
    <property type="molecule type" value="Genomic_DNA"/>
</dbReference>
<evidence type="ECO:0000313" key="1">
    <source>
        <dbReference type="EMBL" id="KAJ1143483.1"/>
    </source>
</evidence>
<dbReference type="PANTHER" id="PTHR11505">
    <property type="entry name" value="L1 TRANSPOSABLE ELEMENT-RELATED"/>
    <property type="match status" value="1"/>
</dbReference>
<keyword evidence="2" id="KW-1185">Reference proteome</keyword>
<sequence length="220" mass="24779">MEATDHILQVFAAVGCRLEVMDAKISDLTVASTSIRADIAGFRETVTDLDQRLSIVEDRVVVLPDQEAELRSLRATVTDLENRSRRGKVSFLGIPKYKEGSDIKTFLKNTVPEITGLVFSPPLEFQGAHMICSLHKVTPDKPRTIIVCFLRHEQARQIISVAKSQGPFSLEGHEIRVAADFSRLTNEKRKAFLALRPQLRNLDVKYGLFLTSSYVDHTQW</sequence>
<comment type="caution">
    <text evidence="1">The sequence shown here is derived from an EMBL/GenBank/DDBJ whole genome shotgun (WGS) entry which is preliminary data.</text>
</comment>
<dbReference type="InterPro" id="IPR004244">
    <property type="entry name" value="Transposase_22"/>
</dbReference>
<gene>
    <name evidence="1" type="ORF">NDU88_009791</name>
</gene>
<organism evidence="1 2">
    <name type="scientific">Pleurodeles waltl</name>
    <name type="common">Iberian ribbed newt</name>
    <dbReference type="NCBI Taxonomy" id="8319"/>
    <lineage>
        <taxon>Eukaryota</taxon>
        <taxon>Metazoa</taxon>
        <taxon>Chordata</taxon>
        <taxon>Craniata</taxon>
        <taxon>Vertebrata</taxon>
        <taxon>Euteleostomi</taxon>
        <taxon>Amphibia</taxon>
        <taxon>Batrachia</taxon>
        <taxon>Caudata</taxon>
        <taxon>Salamandroidea</taxon>
        <taxon>Salamandridae</taxon>
        <taxon>Pleurodelinae</taxon>
        <taxon>Pleurodeles</taxon>
    </lineage>
</organism>
<protein>
    <submittedName>
        <fullName evidence="1">Uncharacterized protein</fullName>
    </submittedName>
</protein>